<evidence type="ECO:0000313" key="1">
    <source>
        <dbReference type="EMBL" id="CRK84850.1"/>
    </source>
</evidence>
<keyword evidence="2" id="KW-1185">Reference proteome</keyword>
<reference evidence="2" key="1">
    <citation type="submission" date="2015-05" db="EMBL/GenBank/DDBJ databases">
        <authorList>
            <person name="Urmite Genomes"/>
        </authorList>
    </citation>
    <scope>NUCLEOTIDE SEQUENCE [LARGE SCALE GENOMIC DNA]</scope>
    <source>
        <strain evidence="2">LF1</strain>
    </source>
</reference>
<dbReference type="RefSeq" id="WP_090639228.1">
    <property type="nucleotide sequence ID" value="NZ_CVRB01000006.1"/>
</dbReference>
<sequence precursor="true">MPSIIKIGILFVNSPQPNAAVNVGQTVINGMDANRKYNLSIGGSYGTNNVITNNPSTINGPIDGQIFDQDFKPIIVGGGKMYKR</sequence>
<gene>
    <name evidence="1" type="ORF">BN000_04903</name>
</gene>
<name>A0A0U1P3N1_9BACI</name>
<evidence type="ECO:0000313" key="2">
    <source>
        <dbReference type="Proteomes" id="UP000199087"/>
    </source>
</evidence>
<dbReference type="OrthoDB" id="2376546at2"/>
<protein>
    <submittedName>
        <fullName evidence="1">Uncharacterized protein</fullName>
    </submittedName>
</protein>
<proteinExistence type="predicted"/>
<accession>A0A0U1P3N1</accession>
<dbReference type="EMBL" id="CVRB01000006">
    <property type="protein sequence ID" value="CRK84850.1"/>
    <property type="molecule type" value="Genomic_DNA"/>
</dbReference>
<dbReference type="Proteomes" id="UP000199087">
    <property type="component" value="Unassembled WGS sequence"/>
</dbReference>
<organism evidence="1 2">
    <name type="scientific">Neobacillus massiliamazoniensis</name>
    <dbReference type="NCBI Taxonomy" id="1499688"/>
    <lineage>
        <taxon>Bacteria</taxon>
        <taxon>Bacillati</taxon>
        <taxon>Bacillota</taxon>
        <taxon>Bacilli</taxon>
        <taxon>Bacillales</taxon>
        <taxon>Bacillaceae</taxon>
        <taxon>Neobacillus</taxon>
    </lineage>
</organism>
<dbReference type="AlphaFoldDB" id="A0A0U1P3N1"/>